<evidence type="ECO:0000256" key="5">
    <source>
        <dbReference type="ARBA" id="ARBA00022884"/>
    </source>
</evidence>
<keyword evidence="7 9" id="KW-0539">Nucleus</keyword>
<evidence type="ECO:0000256" key="3">
    <source>
        <dbReference type="ARBA" id="ARBA00022664"/>
    </source>
</evidence>
<dbReference type="GO" id="GO:0005682">
    <property type="term" value="C:U5 snRNP"/>
    <property type="evidence" value="ECO:0007669"/>
    <property type="project" value="UniProtKB-UniRule"/>
</dbReference>
<dbReference type="AlphaFoldDB" id="A0A1A8WX87"/>
<dbReference type="PANTHER" id="PTHR11193">
    <property type="entry name" value="SMALL NUCLEAR RIBONUCLEOPROTEIN E"/>
    <property type="match status" value="1"/>
</dbReference>
<evidence type="ECO:0000256" key="7">
    <source>
        <dbReference type="ARBA" id="ARBA00023242"/>
    </source>
</evidence>
<evidence type="ECO:0000256" key="2">
    <source>
        <dbReference type="ARBA" id="ARBA00006850"/>
    </source>
</evidence>
<dbReference type="SMART" id="SM00651">
    <property type="entry name" value="Sm"/>
    <property type="match status" value="1"/>
</dbReference>
<keyword evidence="6 9" id="KW-0508">mRNA splicing</keyword>
<reference evidence="12" key="1">
    <citation type="submission" date="2016-05" db="EMBL/GenBank/DDBJ databases">
        <authorList>
            <person name="Naeem Raeece"/>
        </authorList>
    </citation>
    <scope>NUCLEOTIDE SEQUENCE [LARGE SCALE GENOMIC DNA]</scope>
</reference>
<comment type="subcellular location">
    <subcellularLocation>
        <location evidence="1 9">Nucleus</location>
    </subcellularLocation>
</comment>
<dbReference type="Gene3D" id="2.30.30.100">
    <property type="match status" value="1"/>
</dbReference>
<sequence length="116" mass="13353">MQKAATEFAQVRPNQSLLLPTFLFTLGSKNNYTENGDHEQEAAEDYDPANLQIWLYDKPDIRIEGKILGFDEYMNMVLDESKEVSIKKKSRKELGKILLKGDTITLIMEAKKEEQN</sequence>
<evidence type="ECO:0000256" key="8">
    <source>
        <dbReference type="ARBA" id="ARBA00023274"/>
    </source>
</evidence>
<dbReference type="GO" id="GO:0003723">
    <property type="term" value="F:RNA binding"/>
    <property type="evidence" value="ECO:0007669"/>
    <property type="project" value="UniProtKB-KW"/>
</dbReference>
<evidence type="ECO:0000256" key="6">
    <source>
        <dbReference type="ARBA" id="ARBA00023187"/>
    </source>
</evidence>
<keyword evidence="5 9" id="KW-0694">RNA-binding</keyword>
<comment type="similarity">
    <text evidence="2 9">Belongs to the snRNP Sm proteins family.</text>
</comment>
<dbReference type="Pfam" id="PF01423">
    <property type="entry name" value="LSM"/>
    <property type="match status" value="1"/>
</dbReference>
<keyword evidence="8 9" id="KW-0687">Ribonucleoprotein</keyword>
<organism evidence="11 12">
    <name type="scientific">Plasmodium ovale curtisi</name>
    <dbReference type="NCBI Taxonomy" id="864141"/>
    <lineage>
        <taxon>Eukaryota</taxon>
        <taxon>Sar</taxon>
        <taxon>Alveolata</taxon>
        <taxon>Apicomplexa</taxon>
        <taxon>Aconoidasida</taxon>
        <taxon>Haemosporida</taxon>
        <taxon>Plasmodiidae</taxon>
        <taxon>Plasmodium</taxon>
        <taxon>Plasmodium (Plasmodium)</taxon>
    </lineage>
</organism>
<accession>A0A1A8WX87</accession>
<dbReference type="EMBL" id="FLQV01000557">
    <property type="protein sequence ID" value="SBS95975.1"/>
    <property type="molecule type" value="Genomic_DNA"/>
</dbReference>
<dbReference type="GO" id="GO:0005687">
    <property type="term" value="C:U4 snRNP"/>
    <property type="evidence" value="ECO:0007669"/>
    <property type="project" value="UniProtKB-UniRule"/>
</dbReference>
<name>A0A1A8WX87_PLAOA</name>
<evidence type="ECO:0000256" key="9">
    <source>
        <dbReference type="RuleBase" id="RU365053"/>
    </source>
</evidence>
<dbReference type="GO" id="GO:0005686">
    <property type="term" value="C:U2 snRNP"/>
    <property type="evidence" value="ECO:0007669"/>
    <property type="project" value="UniProtKB-UniRule"/>
</dbReference>
<keyword evidence="4 9" id="KW-0747">Spliceosome</keyword>
<dbReference type="Proteomes" id="UP000078546">
    <property type="component" value="Unassembled WGS sequence"/>
</dbReference>
<dbReference type="InterPro" id="IPR010920">
    <property type="entry name" value="LSM_dom_sf"/>
</dbReference>
<keyword evidence="3 9" id="KW-0507">mRNA processing</keyword>
<dbReference type="InterPro" id="IPR001163">
    <property type="entry name" value="Sm_dom_euk/arc"/>
</dbReference>
<comment type="function">
    <text evidence="9">Plays a role in pre-mRNA splicing as a core component of the spliceosomal U1, U2, U4 and U5 small nuclear ribonucleoproteins (snRNPs), the building blocks of the spliceosome.</text>
</comment>
<dbReference type="InterPro" id="IPR027078">
    <property type="entry name" value="snRNP-E"/>
</dbReference>
<dbReference type="SUPFAM" id="SSF50182">
    <property type="entry name" value="Sm-like ribonucleoproteins"/>
    <property type="match status" value="1"/>
</dbReference>
<evidence type="ECO:0000256" key="4">
    <source>
        <dbReference type="ARBA" id="ARBA00022728"/>
    </source>
</evidence>
<dbReference type="GO" id="GO:0046540">
    <property type="term" value="C:U4/U6 x U5 tri-snRNP complex"/>
    <property type="evidence" value="ECO:0007669"/>
    <property type="project" value="UniProtKB-UniRule"/>
</dbReference>
<evidence type="ECO:0000313" key="12">
    <source>
        <dbReference type="Proteomes" id="UP000078546"/>
    </source>
</evidence>
<dbReference type="GO" id="GO:0000387">
    <property type="term" value="P:spliceosomal snRNP assembly"/>
    <property type="evidence" value="ECO:0007669"/>
    <property type="project" value="UniProtKB-UniRule"/>
</dbReference>
<dbReference type="GO" id="GO:0005685">
    <property type="term" value="C:U1 snRNP"/>
    <property type="evidence" value="ECO:0007669"/>
    <property type="project" value="UniProtKB-UniRule"/>
</dbReference>
<feature type="domain" description="Sm" evidence="10">
    <location>
        <begin position="38"/>
        <end position="109"/>
    </location>
</feature>
<dbReference type="CDD" id="cd01718">
    <property type="entry name" value="Sm_E"/>
    <property type="match status" value="1"/>
</dbReference>
<proteinExistence type="inferred from homology"/>
<protein>
    <recommendedName>
        <fullName evidence="9">Small nuclear ribonucleoprotein E</fullName>
        <shortName evidence="9">snRNP-E</shortName>
    </recommendedName>
    <alternativeName>
        <fullName evidence="9">Sm protein E</fullName>
    </alternativeName>
</protein>
<evidence type="ECO:0000259" key="10">
    <source>
        <dbReference type="SMART" id="SM00651"/>
    </source>
</evidence>
<dbReference type="GO" id="GO:0005681">
    <property type="term" value="C:spliceosomal complex"/>
    <property type="evidence" value="ECO:0007669"/>
    <property type="project" value="UniProtKB-KW"/>
</dbReference>
<evidence type="ECO:0000313" key="11">
    <source>
        <dbReference type="EMBL" id="SBS95975.1"/>
    </source>
</evidence>
<evidence type="ECO:0000256" key="1">
    <source>
        <dbReference type="ARBA" id="ARBA00004123"/>
    </source>
</evidence>
<gene>
    <name evidence="11" type="ORF">POVCU1_030400</name>
</gene>